<evidence type="ECO:0000313" key="2">
    <source>
        <dbReference type="Proteomes" id="UP000640052"/>
    </source>
</evidence>
<evidence type="ECO:0000313" key="1">
    <source>
        <dbReference type="EMBL" id="GIH29084.1"/>
    </source>
</evidence>
<comment type="caution">
    <text evidence="1">The sequence shown here is derived from an EMBL/GenBank/DDBJ whole genome shotgun (WGS) entry which is preliminary data.</text>
</comment>
<dbReference type="AlphaFoldDB" id="A0A919QHC0"/>
<sequence length="80" mass="8628">MARRISTVVGEGDRRASLEAIRDKLARELQAAIGKDAATLAKQLRETLAELESLPGGKEVSAVDEIAERRTRRIADAAGQ</sequence>
<accession>A0A919QHC0</accession>
<name>A0A919QHC0_9ACTN</name>
<dbReference type="RefSeq" id="WP_204045701.1">
    <property type="nucleotide sequence ID" value="NZ_BOOA01000108.1"/>
</dbReference>
<gene>
    <name evidence="1" type="ORF">Aph01nite_73940</name>
</gene>
<dbReference type="Proteomes" id="UP000640052">
    <property type="component" value="Unassembled WGS sequence"/>
</dbReference>
<dbReference type="EMBL" id="BOOA01000108">
    <property type="protein sequence ID" value="GIH29084.1"/>
    <property type="molecule type" value="Genomic_DNA"/>
</dbReference>
<organism evidence="1 2">
    <name type="scientific">Acrocarpospora phusangensis</name>
    <dbReference type="NCBI Taxonomy" id="1070424"/>
    <lineage>
        <taxon>Bacteria</taxon>
        <taxon>Bacillati</taxon>
        <taxon>Actinomycetota</taxon>
        <taxon>Actinomycetes</taxon>
        <taxon>Streptosporangiales</taxon>
        <taxon>Streptosporangiaceae</taxon>
        <taxon>Acrocarpospora</taxon>
    </lineage>
</organism>
<proteinExistence type="predicted"/>
<keyword evidence="2" id="KW-1185">Reference proteome</keyword>
<protein>
    <submittedName>
        <fullName evidence="1">Uncharacterized protein</fullName>
    </submittedName>
</protein>
<reference evidence="1" key="1">
    <citation type="submission" date="2021-01" db="EMBL/GenBank/DDBJ databases">
        <title>Whole genome shotgun sequence of Acrocarpospora phusangensis NBRC 108782.</title>
        <authorList>
            <person name="Komaki H."/>
            <person name="Tamura T."/>
        </authorList>
    </citation>
    <scope>NUCLEOTIDE SEQUENCE</scope>
    <source>
        <strain evidence="1">NBRC 108782</strain>
    </source>
</reference>